<dbReference type="Gene3D" id="3.30.565.10">
    <property type="entry name" value="Histidine kinase-like ATPase, C-terminal domain"/>
    <property type="match status" value="1"/>
</dbReference>
<dbReference type="SMART" id="SM00065">
    <property type="entry name" value="GAF"/>
    <property type="match status" value="1"/>
</dbReference>
<accession>A0A255YW20</accession>
<evidence type="ECO:0000256" key="2">
    <source>
        <dbReference type="ARBA" id="ARBA00012438"/>
    </source>
</evidence>
<feature type="domain" description="Histidine kinase" evidence="7">
    <location>
        <begin position="184"/>
        <end position="405"/>
    </location>
</feature>
<proteinExistence type="predicted"/>
<evidence type="ECO:0000256" key="4">
    <source>
        <dbReference type="ARBA" id="ARBA00022679"/>
    </source>
</evidence>
<dbReference type="FunFam" id="3.30.565.10:FF:000010">
    <property type="entry name" value="Sensor histidine kinase RcsC"/>
    <property type="match status" value="1"/>
</dbReference>
<dbReference type="GO" id="GO:0000155">
    <property type="term" value="F:phosphorelay sensor kinase activity"/>
    <property type="evidence" value="ECO:0007669"/>
    <property type="project" value="InterPro"/>
</dbReference>
<dbReference type="InterPro" id="IPR003661">
    <property type="entry name" value="HisK_dim/P_dom"/>
</dbReference>
<evidence type="ECO:0000256" key="5">
    <source>
        <dbReference type="ARBA" id="ARBA00022777"/>
    </source>
</evidence>
<name>A0A255YW20_9PROT</name>
<dbReference type="SUPFAM" id="SSF55781">
    <property type="entry name" value="GAF domain-like"/>
    <property type="match status" value="1"/>
</dbReference>
<dbReference type="CDD" id="cd16922">
    <property type="entry name" value="HATPase_EvgS-ArcB-TorS-like"/>
    <property type="match status" value="1"/>
</dbReference>
<dbReference type="PRINTS" id="PR00344">
    <property type="entry name" value="BCTRLSENSOR"/>
</dbReference>
<dbReference type="Pfam" id="PF01590">
    <property type="entry name" value="GAF"/>
    <property type="match status" value="1"/>
</dbReference>
<dbReference type="Gene3D" id="3.30.450.40">
    <property type="match status" value="1"/>
</dbReference>
<dbReference type="SUPFAM" id="SSF55874">
    <property type="entry name" value="ATPase domain of HSP90 chaperone/DNA topoisomerase II/histidine kinase"/>
    <property type="match status" value="1"/>
</dbReference>
<keyword evidence="9" id="KW-1185">Reference proteome</keyword>
<evidence type="ECO:0000256" key="1">
    <source>
        <dbReference type="ARBA" id="ARBA00000085"/>
    </source>
</evidence>
<evidence type="ECO:0000313" key="9">
    <source>
        <dbReference type="Proteomes" id="UP000216998"/>
    </source>
</evidence>
<dbReference type="InterPro" id="IPR003018">
    <property type="entry name" value="GAF"/>
</dbReference>
<dbReference type="CDD" id="cd00082">
    <property type="entry name" value="HisKA"/>
    <property type="match status" value="1"/>
</dbReference>
<dbReference type="InterPro" id="IPR036097">
    <property type="entry name" value="HisK_dim/P_sf"/>
</dbReference>
<dbReference type="GO" id="GO:0005886">
    <property type="term" value="C:plasma membrane"/>
    <property type="evidence" value="ECO:0007669"/>
    <property type="project" value="TreeGrafter"/>
</dbReference>
<keyword evidence="3" id="KW-0597">Phosphoprotein</keyword>
<dbReference type="Proteomes" id="UP000216998">
    <property type="component" value="Unassembled WGS sequence"/>
</dbReference>
<dbReference type="InterPro" id="IPR003594">
    <property type="entry name" value="HATPase_dom"/>
</dbReference>
<dbReference type="SMART" id="SM00388">
    <property type="entry name" value="HisKA"/>
    <property type="match status" value="1"/>
</dbReference>
<dbReference type="InterPro" id="IPR004358">
    <property type="entry name" value="Sig_transdc_His_kin-like_C"/>
</dbReference>
<dbReference type="EMBL" id="NOXU01000030">
    <property type="protein sequence ID" value="OYQ33381.1"/>
    <property type="molecule type" value="Genomic_DNA"/>
</dbReference>
<dbReference type="AlphaFoldDB" id="A0A255YW20"/>
<comment type="caution">
    <text evidence="8">The sequence shown here is derived from an EMBL/GenBank/DDBJ whole genome shotgun (WGS) entry which is preliminary data.</text>
</comment>
<dbReference type="Pfam" id="PF02518">
    <property type="entry name" value="HATPase_c"/>
    <property type="match status" value="1"/>
</dbReference>
<dbReference type="PANTHER" id="PTHR43047:SF71">
    <property type="entry name" value="HISTIDINE KINASE CONTAINING CHEY-HOMOLOGOUS RECEIVER DOMAIN-RELATED"/>
    <property type="match status" value="1"/>
</dbReference>
<protein>
    <recommendedName>
        <fullName evidence="2">histidine kinase</fullName>
        <ecNumber evidence="2">2.7.13.3</ecNumber>
    </recommendedName>
</protein>
<evidence type="ECO:0000256" key="3">
    <source>
        <dbReference type="ARBA" id="ARBA00022553"/>
    </source>
</evidence>
<dbReference type="PROSITE" id="PS50109">
    <property type="entry name" value="HIS_KIN"/>
    <property type="match status" value="1"/>
</dbReference>
<dbReference type="GO" id="GO:0009927">
    <property type="term" value="F:histidine phosphotransfer kinase activity"/>
    <property type="evidence" value="ECO:0007669"/>
    <property type="project" value="TreeGrafter"/>
</dbReference>
<dbReference type="SMART" id="SM00387">
    <property type="entry name" value="HATPase_c"/>
    <property type="match status" value="1"/>
</dbReference>
<dbReference type="OrthoDB" id="315417at2"/>
<reference evidence="8 9" key="1">
    <citation type="submission" date="2017-07" db="EMBL/GenBank/DDBJ databases">
        <title>Niveispirillum cyanobacteriorum sp. nov., isolated from cyanobacterial aggregates in a eutrophic lake.</title>
        <authorList>
            <person name="Cai H."/>
        </authorList>
    </citation>
    <scope>NUCLEOTIDE SEQUENCE [LARGE SCALE GENOMIC DNA]</scope>
    <source>
        <strain evidence="9">TH1-14</strain>
    </source>
</reference>
<dbReference type="RefSeq" id="WP_094456822.1">
    <property type="nucleotide sequence ID" value="NZ_NOXU01000030.1"/>
</dbReference>
<organism evidence="8 9">
    <name type="scientific">Niveispirillum lacus</name>
    <dbReference type="NCBI Taxonomy" id="1981099"/>
    <lineage>
        <taxon>Bacteria</taxon>
        <taxon>Pseudomonadati</taxon>
        <taxon>Pseudomonadota</taxon>
        <taxon>Alphaproteobacteria</taxon>
        <taxon>Rhodospirillales</taxon>
        <taxon>Azospirillaceae</taxon>
        <taxon>Niveispirillum</taxon>
    </lineage>
</organism>
<dbReference type="Gene3D" id="1.10.287.130">
    <property type="match status" value="1"/>
</dbReference>
<sequence>MIVSDLRERLRLQEFSAYVGSELGPDTRFLRLTGMARRLFGLPIAMVNLINATDMWPKAEDGICVGRVPRESSLCNLVVNGGRLVVADLAADERFADLPGITQAGLRFYAGAPISTPTGQILGVFCVLDRRPRPDFQAEQVSLLEQLAGIAMDQLSMDKLQRDATAAQTAAEQMAQARASFLAMMSHEIRTPLNAILGFGEMLAHAGLPEPYGDYARTVHDTGRSLMQVLNHTLDYARLESGKVELEERPFSLSDLVARGQRLVQKTCHDKGLTLSVDLDPALPDRWRGDGIRLQQVVNNLLFNASKFTETGSITLFLRQDRLDGDRLWLRADVVDTGIGVAPEQRNNLFTPFFQADSSHARRFDGSGLGLAICRQLVHAMGGQIGYEPVQEGGSRFWVRVPLIALPDLDSQG</sequence>
<evidence type="ECO:0000256" key="6">
    <source>
        <dbReference type="ARBA" id="ARBA00023012"/>
    </source>
</evidence>
<keyword evidence="6" id="KW-0902">Two-component regulatory system</keyword>
<evidence type="ECO:0000259" key="7">
    <source>
        <dbReference type="PROSITE" id="PS50109"/>
    </source>
</evidence>
<dbReference type="InterPro" id="IPR005467">
    <property type="entry name" value="His_kinase_dom"/>
</dbReference>
<gene>
    <name evidence="8" type="ORF">CHU95_13225</name>
</gene>
<dbReference type="SUPFAM" id="SSF47384">
    <property type="entry name" value="Homodimeric domain of signal transducing histidine kinase"/>
    <property type="match status" value="1"/>
</dbReference>
<evidence type="ECO:0000313" key="8">
    <source>
        <dbReference type="EMBL" id="OYQ33381.1"/>
    </source>
</evidence>
<dbReference type="Pfam" id="PF00512">
    <property type="entry name" value="HisKA"/>
    <property type="match status" value="1"/>
</dbReference>
<dbReference type="EC" id="2.7.13.3" evidence="2"/>
<keyword evidence="4" id="KW-0808">Transferase</keyword>
<keyword evidence="5" id="KW-0418">Kinase</keyword>
<dbReference type="PANTHER" id="PTHR43047">
    <property type="entry name" value="TWO-COMPONENT HISTIDINE PROTEIN KINASE"/>
    <property type="match status" value="1"/>
</dbReference>
<comment type="catalytic activity">
    <reaction evidence="1">
        <text>ATP + protein L-histidine = ADP + protein N-phospho-L-histidine.</text>
        <dbReference type="EC" id="2.7.13.3"/>
    </reaction>
</comment>
<dbReference type="InterPro" id="IPR029016">
    <property type="entry name" value="GAF-like_dom_sf"/>
</dbReference>
<dbReference type="InterPro" id="IPR036890">
    <property type="entry name" value="HATPase_C_sf"/>
</dbReference>